<proteinExistence type="predicted"/>
<accession>A0AB40BAB3</accession>
<protein>
    <submittedName>
        <fullName evidence="2">Clathrin assembly protein At4g40080</fullName>
    </submittedName>
</protein>
<reference evidence="2" key="1">
    <citation type="submission" date="2025-08" db="UniProtKB">
        <authorList>
            <consortium name="RefSeq"/>
        </authorList>
    </citation>
    <scope>IDENTIFICATION</scope>
</reference>
<organism evidence="1 2">
    <name type="scientific">Dioscorea cayennensis subsp. rotundata</name>
    <name type="common">White Guinea yam</name>
    <name type="synonym">Dioscorea rotundata</name>
    <dbReference type="NCBI Taxonomy" id="55577"/>
    <lineage>
        <taxon>Eukaryota</taxon>
        <taxon>Viridiplantae</taxon>
        <taxon>Streptophyta</taxon>
        <taxon>Embryophyta</taxon>
        <taxon>Tracheophyta</taxon>
        <taxon>Spermatophyta</taxon>
        <taxon>Magnoliopsida</taxon>
        <taxon>Liliopsida</taxon>
        <taxon>Dioscoreales</taxon>
        <taxon>Dioscoreaceae</taxon>
        <taxon>Dioscorea</taxon>
    </lineage>
</organism>
<keyword evidence="1" id="KW-1185">Reference proteome</keyword>
<dbReference type="AlphaFoldDB" id="A0AB40BAB3"/>
<evidence type="ECO:0000313" key="1">
    <source>
        <dbReference type="Proteomes" id="UP001515500"/>
    </source>
</evidence>
<dbReference type="GeneID" id="120260225"/>
<gene>
    <name evidence="2" type="primary">LOC120260225</name>
</gene>
<dbReference type="RefSeq" id="XP_039123601.1">
    <property type="nucleotide sequence ID" value="XM_039267667.1"/>
</dbReference>
<evidence type="ECO:0000313" key="2">
    <source>
        <dbReference type="RefSeq" id="XP_039123601.1"/>
    </source>
</evidence>
<name>A0AB40BAB3_DIOCR</name>
<dbReference type="Proteomes" id="UP001515500">
    <property type="component" value="Chromosome 5"/>
</dbReference>
<sequence>MIENGSVQSSCVLSDVAIEDLTTRPPRSVANRILSTALSPSSGSRHTLHLSSFRDPSSPESWTMSSWVHWFIAVLKLLLASPFFIDGHNSISSRLNPDLISELTSLVELLIETRRSPSFLIWEANALVCEVVRVIAILFRVKEVRERLSSLDYADSIELHCLLRRLEVDVKGGDLLS</sequence>